<name>A0A4Q2SMZ6_9ACTN</name>
<feature type="compositionally biased region" description="Acidic residues" evidence="1">
    <location>
        <begin position="83"/>
        <end position="96"/>
    </location>
</feature>
<proteinExistence type="predicted"/>
<evidence type="ECO:0000256" key="1">
    <source>
        <dbReference type="SAM" id="MobiDB-lite"/>
    </source>
</evidence>
<dbReference type="AlphaFoldDB" id="A0A4Q2SMZ6"/>
<dbReference type="Pfam" id="PF20058">
    <property type="entry name" value="DUF6457"/>
    <property type="match status" value="1"/>
</dbReference>
<reference evidence="3 4" key="1">
    <citation type="submission" date="2019-01" db="EMBL/GenBank/DDBJ databases">
        <title>Novel species of Nocardioides.</title>
        <authorList>
            <person name="Liu Q."/>
            <person name="X Y.-H."/>
        </authorList>
    </citation>
    <scope>NUCLEOTIDE SEQUENCE [LARGE SCALE GENOMIC DNA]</scope>
    <source>
        <strain evidence="3 4">HLT2-9</strain>
    </source>
</reference>
<evidence type="ECO:0000313" key="3">
    <source>
        <dbReference type="EMBL" id="RYC05530.1"/>
    </source>
</evidence>
<dbReference type="RefSeq" id="WP_129428318.1">
    <property type="nucleotide sequence ID" value="NZ_SDWV01000023.1"/>
</dbReference>
<protein>
    <recommendedName>
        <fullName evidence="2">DUF6457 domain-containing protein</fullName>
    </recommendedName>
</protein>
<organism evidence="3 4">
    <name type="scientific">Nocardioides zhouii</name>
    <dbReference type="NCBI Taxonomy" id="1168729"/>
    <lineage>
        <taxon>Bacteria</taxon>
        <taxon>Bacillati</taxon>
        <taxon>Actinomycetota</taxon>
        <taxon>Actinomycetes</taxon>
        <taxon>Propionibacteriales</taxon>
        <taxon>Nocardioidaceae</taxon>
        <taxon>Nocardioides</taxon>
    </lineage>
</organism>
<feature type="domain" description="DUF6457" evidence="2">
    <location>
        <begin position="2"/>
        <end position="79"/>
    </location>
</feature>
<evidence type="ECO:0000259" key="2">
    <source>
        <dbReference type="Pfam" id="PF20058"/>
    </source>
</evidence>
<accession>A0A4Q2SMZ6</accession>
<dbReference type="InterPro" id="IPR045598">
    <property type="entry name" value="DUF6457"/>
</dbReference>
<evidence type="ECO:0000313" key="4">
    <source>
        <dbReference type="Proteomes" id="UP000291101"/>
    </source>
</evidence>
<feature type="region of interest" description="Disordered" evidence="1">
    <location>
        <begin position="66"/>
        <end position="107"/>
    </location>
</feature>
<gene>
    <name evidence="3" type="ORF">EUA94_18200</name>
</gene>
<sequence length="107" mass="11623">MNLHDWIDELADALDVETEVDEGLILDLARVTAQNVQKTAAPITAYLLGFAAGAGDLNPEKVERMAAKAQALAESWDRPADAPDPDDVDDDVPDDSTVDHSTDRYED</sequence>
<keyword evidence="4" id="KW-1185">Reference proteome</keyword>
<dbReference type="Proteomes" id="UP000291101">
    <property type="component" value="Unassembled WGS sequence"/>
</dbReference>
<dbReference type="OrthoDB" id="4735656at2"/>
<comment type="caution">
    <text evidence="3">The sequence shown here is derived from an EMBL/GenBank/DDBJ whole genome shotgun (WGS) entry which is preliminary data.</text>
</comment>
<dbReference type="EMBL" id="SDWV01000023">
    <property type="protein sequence ID" value="RYC05530.1"/>
    <property type="molecule type" value="Genomic_DNA"/>
</dbReference>
<feature type="compositionally biased region" description="Basic and acidic residues" evidence="1">
    <location>
        <begin position="97"/>
        <end position="107"/>
    </location>
</feature>